<dbReference type="PANTHER" id="PTHR11733:SF167">
    <property type="entry name" value="FI17812P1-RELATED"/>
    <property type="match status" value="1"/>
</dbReference>
<dbReference type="GO" id="GO:0016485">
    <property type="term" value="P:protein processing"/>
    <property type="evidence" value="ECO:0007669"/>
    <property type="project" value="TreeGrafter"/>
</dbReference>
<dbReference type="CDD" id="cd08662">
    <property type="entry name" value="M13"/>
    <property type="match status" value="1"/>
</dbReference>
<feature type="domain" description="Peptidase M13 C-terminal" evidence="10">
    <location>
        <begin position="556"/>
        <end position="756"/>
    </location>
</feature>
<dbReference type="PROSITE" id="PS51885">
    <property type="entry name" value="NEPRILYSIN"/>
    <property type="match status" value="1"/>
</dbReference>
<evidence type="ECO:0000256" key="4">
    <source>
        <dbReference type="ARBA" id="ARBA00022723"/>
    </source>
</evidence>
<evidence type="ECO:0000256" key="2">
    <source>
        <dbReference type="ARBA" id="ARBA00007357"/>
    </source>
</evidence>
<feature type="transmembrane region" description="Helical" evidence="9">
    <location>
        <begin position="12"/>
        <end position="37"/>
    </location>
</feature>
<comment type="cofactor">
    <cofactor evidence="1">
        <name>Zn(2+)</name>
        <dbReference type="ChEBI" id="CHEBI:29105"/>
    </cofactor>
</comment>
<dbReference type="SUPFAM" id="SSF55486">
    <property type="entry name" value="Metalloproteases ('zincins'), catalytic domain"/>
    <property type="match status" value="1"/>
</dbReference>
<evidence type="ECO:0000313" key="13">
    <source>
        <dbReference type="Proteomes" id="UP000572817"/>
    </source>
</evidence>
<dbReference type="InterPro" id="IPR042089">
    <property type="entry name" value="Peptidase_M13_dom_2"/>
</dbReference>
<evidence type="ECO:0000256" key="6">
    <source>
        <dbReference type="ARBA" id="ARBA00022833"/>
    </source>
</evidence>
<dbReference type="AlphaFoldDB" id="A0A8H4J3G6"/>
<evidence type="ECO:0000259" key="11">
    <source>
        <dbReference type="Pfam" id="PF05649"/>
    </source>
</evidence>
<evidence type="ECO:0000256" key="1">
    <source>
        <dbReference type="ARBA" id="ARBA00001947"/>
    </source>
</evidence>
<evidence type="ECO:0000313" key="12">
    <source>
        <dbReference type="EMBL" id="KAF4311209.1"/>
    </source>
</evidence>
<proteinExistence type="inferred from homology"/>
<dbReference type="PANTHER" id="PTHR11733">
    <property type="entry name" value="ZINC METALLOPROTEASE FAMILY M13 NEPRILYSIN-RELATED"/>
    <property type="match status" value="1"/>
</dbReference>
<accession>A0A8H4J3G6</accession>
<evidence type="ECO:0000256" key="9">
    <source>
        <dbReference type="SAM" id="Phobius"/>
    </source>
</evidence>
<feature type="domain" description="Peptidase M13 N-terminal" evidence="11">
    <location>
        <begin position="100"/>
        <end position="488"/>
    </location>
</feature>
<keyword evidence="7" id="KW-0482">Metalloprotease</keyword>
<dbReference type="GO" id="GO:0005886">
    <property type="term" value="C:plasma membrane"/>
    <property type="evidence" value="ECO:0007669"/>
    <property type="project" value="TreeGrafter"/>
</dbReference>
<evidence type="ECO:0000256" key="3">
    <source>
        <dbReference type="ARBA" id="ARBA00022670"/>
    </source>
</evidence>
<dbReference type="GO" id="GO:0004222">
    <property type="term" value="F:metalloendopeptidase activity"/>
    <property type="evidence" value="ECO:0007669"/>
    <property type="project" value="InterPro"/>
</dbReference>
<keyword evidence="5" id="KW-0378">Hydrolase</keyword>
<dbReference type="InterPro" id="IPR024079">
    <property type="entry name" value="MetalloPept_cat_dom_sf"/>
</dbReference>
<dbReference type="GO" id="GO:0046872">
    <property type="term" value="F:metal ion binding"/>
    <property type="evidence" value="ECO:0007669"/>
    <property type="project" value="UniProtKB-KW"/>
</dbReference>
<gene>
    <name evidence="12" type="ORF">GTA08_BOTSDO13187</name>
</gene>
<comment type="similarity">
    <text evidence="2">Belongs to the peptidase M13 family.</text>
</comment>
<keyword evidence="9" id="KW-0812">Transmembrane</keyword>
<dbReference type="InterPro" id="IPR000718">
    <property type="entry name" value="Peptidase_M13"/>
</dbReference>
<dbReference type="Proteomes" id="UP000572817">
    <property type="component" value="Unassembled WGS sequence"/>
</dbReference>
<dbReference type="Gene3D" id="1.10.1380.10">
    <property type="entry name" value="Neutral endopeptidase , domain2"/>
    <property type="match status" value="1"/>
</dbReference>
<evidence type="ECO:0000256" key="5">
    <source>
        <dbReference type="ARBA" id="ARBA00022801"/>
    </source>
</evidence>
<reference evidence="12" key="1">
    <citation type="submission" date="2020-04" db="EMBL/GenBank/DDBJ databases">
        <title>Genome Assembly and Annotation of Botryosphaeria dothidea sdau 11-99, a Latent Pathogen of Apple Fruit Ring Rot in China.</title>
        <authorList>
            <person name="Yu C."/>
            <person name="Diao Y."/>
            <person name="Lu Q."/>
            <person name="Zhao J."/>
            <person name="Cui S."/>
            <person name="Peng C."/>
            <person name="He B."/>
            <person name="Liu H."/>
        </authorList>
    </citation>
    <scope>NUCLEOTIDE SEQUENCE [LARGE SCALE GENOMIC DNA]</scope>
    <source>
        <strain evidence="12">Sdau11-99</strain>
    </source>
</reference>
<evidence type="ECO:0000259" key="10">
    <source>
        <dbReference type="Pfam" id="PF01431"/>
    </source>
</evidence>
<dbReference type="EMBL" id="WWBZ02000011">
    <property type="protein sequence ID" value="KAF4311209.1"/>
    <property type="molecule type" value="Genomic_DNA"/>
</dbReference>
<keyword evidence="3" id="KW-0645">Protease</keyword>
<keyword evidence="13" id="KW-1185">Reference proteome</keyword>
<dbReference type="Pfam" id="PF01431">
    <property type="entry name" value="Peptidase_M13"/>
    <property type="match status" value="1"/>
</dbReference>
<keyword evidence="9" id="KW-1133">Transmembrane helix</keyword>
<keyword evidence="4" id="KW-0479">Metal-binding</keyword>
<protein>
    <submittedName>
        <fullName evidence="12">Endothelin-converting enzyme protein</fullName>
    </submittedName>
</protein>
<dbReference type="PRINTS" id="PR00786">
    <property type="entry name" value="NEPRILYSIN"/>
</dbReference>
<keyword evidence="9" id="KW-0472">Membrane</keyword>
<dbReference type="Gene3D" id="3.40.390.10">
    <property type="entry name" value="Collagenase (Catalytic Domain)"/>
    <property type="match status" value="1"/>
</dbReference>
<dbReference type="InterPro" id="IPR008753">
    <property type="entry name" value="Peptidase_M13_N"/>
</dbReference>
<name>A0A8H4J3G6_9PEZI</name>
<comment type="caution">
    <text evidence="12">The sequence shown here is derived from an EMBL/GenBank/DDBJ whole genome shotgun (WGS) entry which is preliminary data.</text>
</comment>
<dbReference type="OrthoDB" id="6475849at2759"/>
<feature type="compositionally biased region" description="Polar residues" evidence="8">
    <location>
        <begin position="52"/>
        <end position="61"/>
    </location>
</feature>
<keyword evidence="6" id="KW-0862">Zinc</keyword>
<dbReference type="InterPro" id="IPR018497">
    <property type="entry name" value="Peptidase_M13_C"/>
</dbReference>
<sequence length="762" mass="86740">MAQINLRKNTFLRVSCTAVLKAFVFAVFVACVCLITARSYHIQHHHPLEPGNTLNENQWGKRSSDHHKEKDDNVCTTKACHDWAKWLKNALAKNHTKTDPCADFATWACGGWKEAHELGSEDSEVSTLSLIQDENDDTLRHVLESPYDDKGYADTGPYEGENATYDRENFEKMKAAYDACMDQDSIKKVGIKPLKDLVSALPGPETYCTKDGLTDTIIWAIKNTGVIGLVTAYVDTDAKHPEKNEVHLGSGTYMLKSHEYYDDKDTVKNYTKAISAMFAEILGGHAKDYHDIAEQVIDLEAEIARAEPSPYTYNVITVAEADELVLNITFSNIIKAFAPEGYVADTVINTTPDYFPQLASVMRNTTAEVIHAYFQWEVIQSWAYRLHDDYHKPLRAFNNWLSGYPENSTYERWRTCLAEVDANLPFIEDAFFIRHRFNDEAKRIGEEMTQELKDVFTSRLDAKYEWMSEEAIENAKKKVTNMIGLIGYSTGDPNTLNPADLNKYYENAVVCNNSYWENGISFNNYSVAFYWNSLVKPTDRHVWYVGEDSSAKTVTAYYTPWRNSLVVTAGNMQFPYFHADLPDHINYGGQAGSTIGHEMTHGFDSDGREYDWRGAYHNWWDNATRANFDKRTQCIVDQFDKYTVPGMDGEVIHVNGKQTLTENIADTGGLSLGYEAWKNRAKTSKANNKLLPGMEEFSPEKLYFLSYAASWCWNVRAEQQVEWARTDVHAPTDLRINGPVANSRAFREAFDCPVKEPTCELW</sequence>
<evidence type="ECO:0000256" key="7">
    <source>
        <dbReference type="ARBA" id="ARBA00023049"/>
    </source>
</evidence>
<feature type="region of interest" description="Disordered" evidence="8">
    <location>
        <begin position="51"/>
        <end position="70"/>
    </location>
</feature>
<organism evidence="12 13">
    <name type="scientific">Botryosphaeria dothidea</name>
    <dbReference type="NCBI Taxonomy" id="55169"/>
    <lineage>
        <taxon>Eukaryota</taxon>
        <taxon>Fungi</taxon>
        <taxon>Dikarya</taxon>
        <taxon>Ascomycota</taxon>
        <taxon>Pezizomycotina</taxon>
        <taxon>Dothideomycetes</taxon>
        <taxon>Dothideomycetes incertae sedis</taxon>
        <taxon>Botryosphaeriales</taxon>
        <taxon>Botryosphaeriaceae</taxon>
        <taxon>Botryosphaeria</taxon>
    </lineage>
</organism>
<dbReference type="Pfam" id="PF05649">
    <property type="entry name" value="Peptidase_M13_N"/>
    <property type="match status" value="1"/>
</dbReference>
<evidence type="ECO:0000256" key="8">
    <source>
        <dbReference type="SAM" id="MobiDB-lite"/>
    </source>
</evidence>